<feature type="compositionally biased region" description="Low complexity" evidence="1">
    <location>
        <begin position="215"/>
        <end position="225"/>
    </location>
</feature>
<organism evidence="2 3">
    <name type="scientific">Saitozyma podzolica</name>
    <dbReference type="NCBI Taxonomy" id="1890683"/>
    <lineage>
        <taxon>Eukaryota</taxon>
        <taxon>Fungi</taxon>
        <taxon>Dikarya</taxon>
        <taxon>Basidiomycota</taxon>
        <taxon>Agaricomycotina</taxon>
        <taxon>Tremellomycetes</taxon>
        <taxon>Tremellales</taxon>
        <taxon>Trimorphomycetaceae</taxon>
        <taxon>Saitozyma</taxon>
    </lineage>
</organism>
<feature type="compositionally biased region" description="Polar residues" evidence="1">
    <location>
        <begin position="710"/>
        <end position="725"/>
    </location>
</feature>
<feature type="compositionally biased region" description="Basic and acidic residues" evidence="1">
    <location>
        <begin position="348"/>
        <end position="371"/>
    </location>
</feature>
<feature type="region of interest" description="Disordered" evidence="1">
    <location>
        <begin position="66"/>
        <end position="104"/>
    </location>
</feature>
<feature type="compositionally biased region" description="Basic and acidic residues" evidence="1">
    <location>
        <begin position="458"/>
        <end position="472"/>
    </location>
</feature>
<feature type="region of interest" description="Disordered" evidence="1">
    <location>
        <begin position="215"/>
        <end position="669"/>
    </location>
</feature>
<proteinExistence type="predicted"/>
<sequence length="944" mass="99025">MAAVEHAHPHPHFSPKIVTPETDPGHVDHVDTHAHAHAPEIFTFPKQPVAHPQPHPTFLAQGIKLRSGLSSPPTSAGGTDSEAGLSDDAVSDPQGQSKSGKEHQPISLLSALLHSPEHQLQMASAKRAHPPPSTSGLTSARSSAPSTTFSSPAAPHHGILQNMASVHAKDNKEVKDGAGAGAPAPTSILRRGSTSASSDGGEAVGLGLAMTGMHSAHGAHGAGHVAEAKLSPVEEKRERIGWADEAPRSESEAPLSRAPSTRTPALKFAVAAPPPTQPAAHVQEGSEPHSRRPSSPFARERKLQRELDLDAEMDPNGDGDGEGDEDDECAEASEESPDARLPGYRGSSNDDGRDSHARDEDQELDQDRAGSDDESFDESDLGYQEDEEDGEFSDDPETAAFPRDALQSDGNGNFAFARPTNWRRRGARRQRDGSPSASPPPAPAVLPPPARRGRGHIRVVDDPSHSGKEGKKGCSRHCSPPPARSRSNSIRGPPPPGSSPSARNLKEKHQQLHPQPHAKKSCSGRLSDAGPRDGRAGSPMPPRVLDLESELDEEDDDEDEATEPTLPAIATAASSRSLSASPARPRGGWRSDDSIFHGPNSQQTRGIGSTRLESIPRNISAPPPARPVFSDSDDERERLSTPTIPASVPMEPQLSTMGGGPGVGVGDGMRNFLRRASEHLPMFRRPSVPLDQTPPGSFVMIDPRDAGISISGSPLSAPLPSQSTCPPALDDTPALARSQSPAAEPTDTPLTHRLERALSVSNAQRPSPPSLLLQPPRTSQSARTSVVMNPEVSLPMRSAGENEVGAVSASGSGSGAGTSTTDDAKGNAGGATVGAGLTRATTLGGRVTFQPTEKPARDQFPPRSVSHALSADEGAQKRAKIAERAAATAAATATHATQPTSMPGAAVVKSKPILCPRPTRDHEGKDLGWTDEALLHIRKNAGKE</sequence>
<feature type="compositionally biased region" description="Gly residues" evidence="1">
    <location>
        <begin position="657"/>
        <end position="667"/>
    </location>
</feature>
<evidence type="ECO:0000313" key="3">
    <source>
        <dbReference type="Proteomes" id="UP000279259"/>
    </source>
</evidence>
<feature type="compositionally biased region" description="Acidic residues" evidence="1">
    <location>
        <begin position="372"/>
        <end position="397"/>
    </location>
</feature>
<dbReference type="EMBL" id="RSCD01000007">
    <property type="protein sequence ID" value="RSH91982.1"/>
    <property type="molecule type" value="Genomic_DNA"/>
</dbReference>
<feature type="compositionally biased region" description="Low complexity" evidence="1">
    <location>
        <begin position="834"/>
        <end position="848"/>
    </location>
</feature>
<feature type="compositionally biased region" description="Acidic residues" evidence="1">
    <location>
        <begin position="309"/>
        <end position="336"/>
    </location>
</feature>
<feature type="compositionally biased region" description="Low complexity" evidence="1">
    <location>
        <begin position="804"/>
        <end position="821"/>
    </location>
</feature>
<feature type="region of interest" description="Disordered" evidence="1">
    <location>
        <begin position="118"/>
        <end position="156"/>
    </location>
</feature>
<dbReference type="Proteomes" id="UP000279259">
    <property type="component" value="Unassembled WGS sequence"/>
</dbReference>
<comment type="caution">
    <text evidence="2">The sequence shown here is derived from an EMBL/GenBank/DDBJ whole genome shotgun (WGS) entry which is preliminary data.</text>
</comment>
<feature type="region of interest" description="Disordered" evidence="1">
    <location>
        <begin position="174"/>
        <end position="200"/>
    </location>
</feature>
<dbReference type="AlphaFoldDB" id="A0A427YLJ3"/>
<reference evidence="2 3" key="1">
    <citation type="submission" date="2018-11" db="EMBL/GenBank/DDBJ databases">
        <title>Genome sequence of Saitozyma podzolica DSM 27192.</title>
        <authorList>
            <person name="Aliyu H."/>
            <person name="Gorte O."/>
            <person name="Ochsenreither K."/>
        </authorList>
    </citation>
    <scope>NUCLEOTIDE SEQUENCE [LARGE SCALE GENOMIC DNA]</scope>
    <source>
        <strain evidence="2 3">DSM 27192</strain>
    </source>
</reference>
<feature type="compositionally biased region" description="Polar residues" evidence="1">
    <location>
        <begin position="68"/>
        <end position="78"/>
    </location>
</feature>
<accession>A0A427YLJ3</accession>
<protein>
    <submittedName>
        <fullName evidence="2">Uncharacterized protein</fullName>
    </submittedName>
</protein>
<feature type="compositionally biased region" description="Low complexity" evidence="1">
    <location>
        <begin position="570"/>
        <end position="586"/>
    </location>
</feature>
<feature type="region of interest" description="Disordered" evidence="1">
    <location>
        <begin position="1"/>
        <end position="30"/>
    </location>
</feature>
<feature type="region of interest" description="Disordered" evidence="1">
    <location>
        <begin position="683"/>
        <end position="880"/>
    </location>
</feature>
<feature type="compositionally biased region" description="Low complexity" evidence="1">
    <location>
        <begin position="138"/>
        <end position="155"/>
    </location>
</feature>
<feature type="compositionally biased region" description="Low complexity" evidence="1">
    <location>
        <begin position="770"/>
        <end position="781"/>
    </location>
</feature>
<dbReference type="OrthoDB" id="2597002at2759"/>
<gene>
    <name evidence="2" type="ORF">EHS25_009353</name>
</gene>
<name>A0A427YLJ3_9TREE</name>
<feature type="compositionally biased region" description="Pro residues" evidence="1">
    <location>
        <begin position="437"/>
        <end position="450"/>
    </location>
</feature>
<evidence type="ECO:0000313" key="2">
    <source>
        <dbReference type="EMBL" id="RSH91982.1"/>
    </source>
</evidence>
<keyword evidence="3" id="KW-1185">Reference proteome</keyword>
<feature type="compositionally biased region" description="Basic and acidic residues" evidence="1">
    <location>
        <begin position="232"/>
        <end position="251"/>
    </location>
</feature>
<feature type="compositionally biased region" description="Basic and acidic residues" evidence="1">
    <location>
        <begin position="298"/>
        <end position="308"/>
    </location>
</feature>
<evidence type="ECO:0000256" key="1">
    <source>
        <dbReference type="SAM" id="MobiDB-lite"/>
    </source>
</evidence>
<feature type="compositionally biased region" description="Acidic residues" evidence="1">
    <location>
        <begin position="547"/>
        <end position="562"/>
    </location>
</feature>